<dbReference type="EMBL" id="CP041372">
    <property type="protein sequence ID" value="QKS72921.1"/>
    <property type="molecule type" value="Genomic_DNA"/>
</dbReference>
<proteinExistence type="predicted"/>
<dbReference type="InterPro" id="IPR027417">
    <property type="entry name" value="P-loop_NTPase"/>
</dbReference>
<name>A0A859FIG0_9BACI</name>
<dbReference type="InterPro" id="IPR050093">
    <property type="entry name" value="ABC_SmlMolc_Importer"/>
</dbReference>
<dbReference type="Pfam" id="PF00005">
    <property type="entry name" value="ABC_tran"/>
    <property type="match status" value="1"/>
</dbReference>
<dbReference type="InterPro" id="IPR003439">
    <property type="entry name" value="ABC_transporter-like_ATP-bd"/>
</dbReference>
<reference evidence="15" key="1">
    <citation type="submission" date="2019-07" db="EMBL/GenBank/DDBJ databases">
        <title>Bacillus alkalisoli sp. nov. isolated from saline soil.</title>
        <authorList>
            <person name="Sun J.-Q."/>
            <person name="Xu L."/>
        </authorList>
    </citation>
    <scope>NUCLEOTIDE SEQUENCE [LARGE SCALE GENOMIC DNA]</scope>
    <source>
        <strain evidence="15">M4U3P1</strain>
    </source>
</reference>
<dbReference type="PANTHER" id="PTHR42781:SF4">
    <property type="entry name" value="SPERMIDINE_PUTRESCINE IMPORT ATP-BINDING PROTEIN POTA"/>
    <property type="match status" value="1"/>
</dbReference>
<dbReference type="InterPro" id="IPR003593">
    <property type="entry name" value="AAA+_ATPase"/>
</dbReference>
<evidence type="ECO:0000256" key="6">
    <source>
        <dbReference type="ARBA" id="ARBA00023004"/>
    </source>
</evidence>
<keyword evidence="2" id="KW-1003">Cell membrane</keyword>
<keyword evidence="3" id="KW-0410">Iron transport</keyword>
<dbReference type="PROSITE" id="PS50893">
    <property type="entry name" value="ABC_TRANSPORTER_2"/>
    <property type="match status" value="1"/>
</dbReference>
<evidence type="ECO:0000313" key="15">
    <source>
        <dbReference type="Proteomes" id="UP000318138"/>
    </source>
</evidence>
<dbReference type="Gene3D" id="3.40.50.300">
    <property type="entry name" value="P-loop containing nucleotide triphosphate hydrolases"/>
    <property type="match status" value="1"/>
</dbReference>
<evidence type="ECO:0000256" key="7">
    <source>
        <dbReference type="ARBA" id="ARBA00023065"/>
    </source>
</evidence>
<evidence type="ECO:0000259" key="13">
    <source>
        <dbReference type="PROSITE" id="PS50893"/>
    </source>
</evidence>
<dbReference type="PANTHER" id="PTHR42781">
    <property type="entry name" value="SPERMIDINE/PUTRESCINE IMPORT ATP-BINDING PROTEIN POTA"/>
    <property type="match status" value="1"/>
</dbReference>
<dbReference type="FunFam" id="3.40.50.300:FF:000425">
    <property type="entry name" value="Probable ABC transporter, ATP-binding subunit"/>
    <property type="match status" value="1"/>
</dbReference>
<dbReference type="GO" id="GO:0005524">
    <property type="term" value="F:ATP binding"/>
    <property type="evidence" value="ECO:0007669"/>
    <property type="project" value="UniProtKB-KW"/>
</dbReference>
<keyword evidence="8" id="KW-0472">Membrane</keyword>
<comment type="subunit">
    <text evidence="10">The complex is composed of two ATP-binding proteins (OpuCA), two transmembrane proteins (OpuCB and OpuCD) and a solute-binding protein (OpuCC).</text>
</comment>
<dbReference type="EC" id="7.6.2.9" evidence="11"/>
<comment type="catalytic activity">
    <reaction evidence="9">
        <text>a quaternary ammonium(out) + ATP + H2O = a quaternary ammonium(in) + ADP + phosphate + H(+)</text>
        <dbReference type="Rhea" id="RHEA:11036"/>
        <dbReference type="ChEBI" id="CHEBI:15377"/>
        <dbReference type="ChEBI" id="CHEBI:15378"/>
        <dbReference type="ChEBI" id="CHEBI:30616"/>
        <dbReference type="ChEBI" id="CHEBI:35267"/>
        <dbReference type="ChEBI" id="CHEBI:43474"/>
        <dbReference type="ChEBI" id="CHEBI:456216"/>
        <dbReference type="EC" id="7.6.2.9"/>
    </reaction>
</comment>
<dbReference type="CDD" id="cd03259">
    <property type="entry name" value="ABC_Carb_Solutes_like"/>
    <property type="match status" value="1"/>
</dbReference>
<dbReference type="KEGG" id="psua:FLK61_40695"/>
<evidence type="ECO:0000313" key="14">
    <source>
        <dbReference type="EMBL" id="QKS72921.1"/>
    </source>
</evidence>
<keyword evidence="5 14" id="KW-0067">ATP-binding</keyword>
<feature type="domain" description="ABC transporter" evidence="13">
    <location>
        <begin position="2"/>
        <end position="234"/>
    </location>
</feature>
<evidence type="ECO:0000256" key="12">
    <source>
        <dbReference type="ARBA" id="ARBA00070305"/>
    </source>
</evidence>
<evidence type="ECO:0000256" key="3">
    <source>
        <dbReference type="ARBA" id="ARBA00022496"/>
    </source>
</evidence>
<accession>A0A859FIG0</accession>
<evidence type="ECO:0000256" key="8">
    <source>
        <dbReference type="ARBA" id="ARBA00023136"/>
    </source>
</evidence>
<evidence type="ECO:0000256" key="5">
    <source>
        <dbReference type="ARBA" id="ARBA00022840"/>
    </source>
</evidence>
<keyword evidence="7" id="KW-0406">Ion transport</keyword>
<evidence type="ECO:0000256" key="1">
    <source>
        <dbReference type="ARBA" id="ARBA00022448"/>
    </source>
</evidence>
<dbReference type="GO" id="GO:0015418">
    <property type="term" value="F:ABC-type quaternary ammonium compound transporting activity"/>
    <property type="evidence" value="ECO:0007669"/>
    <property type="project" value="UniProtKB-EC"/>
</dbReference>
<dbReference type="Proteomes" id="UP000318138">
    <property type="component" value="Chromosome"/>
</dbReference>
<evidence type="ECO:0000256" key="4">
    <source>
        <dbReference type="ARBA" id="ARBA00022741"/>
    </source>
</evidence>
<dbReference type="RefSeq" id="WP_176010888.1">
    <property type="nucleotide sequence ID" value="NZ_CP041372.2"/>
</dbReference>
<dbReference type="AlphaFoldDB" id="A0A859FIG0"/>
<evidence type="ECO:0000256" key="10">
    <source>
        <dbReference type="ARBA" id="ARBA00063934"/>
    </source>
</evidence>
<keyword evidence="15" id="KW-1185">Reference proteome</keyword>
<protein>
    <recommendedName>
        <fullName evidence="12">Carnitine transport ATP-binding protein OpuCA</fullName>
        <ecNumber evidence="11">7.6.2.9</ecNumber>
    </recommendedName>
</protein>
<dbReference type="PROSITE" id="PS00211">
    <property type="entry name" value="ABC_TRANSPORTER_1"/>
    <property type="match status" value="1"/>
</dbReference>
<dbReference type="GO" id="GO:0016020">
    <property type="term" value="C:membrane"/>
    <property type="evidence" value="ECO:0007669"/>
    <property type="project" value="InterPro"/>
</dbReference>
<evidence type="ECO:0000256" key="11">
    <source>
        <dbReference type="ARBA" id="ARBA00066388"/>
    </source>
</evidence>
<evidence type="ECO:0000256" key="2">
    <source>
        <dbReference type="ARBA" id="ARBA00022475"/>
    </source>
</evidence>
<keyword evidence="4" id="KW-0547">Nucleotide-binding</keyword>
<dbReference type="SMART" id="SM00382">
    <property type="entry name" value="AAA"/>
    <property type="match status" value="1"/>
</dbReference>
<dbReference type="InterPro" id="IPR015853">
    <property type="entry name" value="ABC_transpr_FbpC"/>
</dbReference>
<keyword evidence="6" id="KW-0408">Iron</keyword>
<dbReference type="GO" id="GO:0016887">
    <property type="term" value="F:ATP hydrolysis activity"/>
    <property type="evidence" value="ECO:0007669"/>
    <property type="project" value="InterPro"/>
</dbReference>
<dbReference type="GO" id="GO:0015408">
    <property type="term" value="F:ABC-type ferric iron transporter activity"/>
    <property type="evidence" value="ECO:0007669"/>
    <property type="project" value="InterPro"/>
</dbReference>
<dbReference type="InterPro" id="IPR017871">
    <property type="entry name" value="ABC_transporter-like_CS"/>
</dbReference>
<gene>
    <name evidence="14" type="ORF">FLK61_40695</name>
</gene>
<sequence length="326" mass="36479">MLEVTKLSKSFHETPVFKDISFTVSEGELVSLVGPSGCGKTTLLRCLAGLAEASSGDMLLEQQSIKNIKANKRPIVLMFQQALLFPHLTVKQNVTYGLTYGAQKVSKQKRNALADELLQKVELIDLKDRYPNELSGGQQQRVALARALALKPKLLLLDEPFSSLDPSLRTQLRIWLRQFLKAEGVTAIFVTHDKEEAVMMGDKLLVMKDGELKQQGVPEDVYREPNNEHVAGMISDGIYRNETFISAARLSLQKGNIADNTKATTATVLEHYEAAIDYQILAYGYTFYRVTLPSLNQSTVIRAPKHTRFDEGEHVTVFVHESEEQL</sequence>
<dbReference type="SUPFAM" id="SSF52540">
    <property type="entry name" value="P-loop containing nucleoside triphosphate hydrolases"/>
    <property type="match status" value="1"/>
</dbReference>
<organism evidence="14 15">
    <name type="scientific">Paenalkalicoccus suaedae</name>
    <dbReference type="NCBI Taxonomy" id="2592382"/>
    <lineage>
        <taxon>Bacteria</taxon>
        <taxon>Bacillati</taxon>
        <taxon>Bacillota</taxon>
        <taxon>Bacilli</taxon>
        <taxon>Bacillales</taxon>
        <taxon>Bacillaceae</taxon>
        <taxon>Paenalkalicoccus</taxon>
    </lineage>
</organism>
<keyword evidence="1" id="KW-0813">Transport</keyword>
<evidence type="ECO:0000256" key="9">
    <source>
        <dbReference type="ARBA" id="ARBA00052482"/>
    </source>
</evidence>